<keyword evidence="4" id="KW-1003">Cell membrane</keyword>
<evidence type="ECO:0000256" key="3">
    <source>
        <dbReference type="ARBA" id="ARBA00022448"/>
    </source>
</evidence>
<feature type="transmembrane region" description="Helical" evidence="8">
    <location>
        <begin position="94"/>
        <end position="117"/>
    </location>
</feature>
<dbReference type="EMBL" id="WNKY01000002">
    <property type="protein sequence ID" value="MTV36674.1"/>
    <property type="molecule type" value="Genomic_DNA"/>
</dbReference>
<comment type="caution">
    <text evidence="8">Lacks conserved residue(s) required for the propagation of feature annotation.</text>
</comment>
<keyword evidence="7 8" id="KW-0472">Membrane</keyword>
<dbReference type="SUPFAM" id="SSF103473">
    <property type="entry name" value="MFS general substrate transporter"/>
    <property type="match status" value="1"/>
</dbReference>
<dbReference type="AlphaFoldDB" id="A0A6L6PCB5"/>
<feature type="transmembrane region" description="Helical" evidence="8">
    <location>
        <begin position="308"/>
        <end position="330"/>
    </location>
</feature>
<dbReference type="CDD" id="cd17320">
    <property type="entry name" value="MFS_MdfA_MDR_like"/>
    <property type="match status" value="1"/>
</dbReference>
<organism evidence="10 11">
    <name type="scientific">Duganella radicis</name>
    <dbReference type="NCBI Taxonomy" id="551988"/>
    <lineage>
        <taxon>Bacteria</taxon>
        <taxon>Pseudomonadati</taxon>
        <taxon>Pseudomonadota</taxon>
        <taxon>Betaproteobacteria</taxon>
        <taxon>Burkholderiales</taxon>
        <taxon>Oxalobacteraceae</taxon>
        <taxon>Telluria group</taxon>
        <taxon>Duganella</taxon>
    </lineage>
</organism>
<evidence type="ECO:0000313" key="10">
    <source>
        <dbReference type="EMBL" id="MTV36674.1"/>
    </source>
</evidence>
<dbReference type="GO" id="GO:0015385">
    <property type="term" value="F:sodium:proton antiporter activity"/>
    <property type="evidence" value="ECO:0007669"/>
    <property type="project" value="TreeGrafter"/>
</dbReference>
<dbReference type="InterPro" id="IPR036259">
    <property type="entry name" value="MFS_trans_sf"/>
</dbReference>
<dbReference type="InterPro" id="IPR011701">
    <property type="entry name" value="MFS"/>
</dbReference>
<dbReference type="RefSeq" id="WP_155462029.1">
    <property type="nucleotide sequence ID" value="NZ_WNKY01000002.1"/>
</dbReference>
<dbReference type="GO" id="GO:0042910">
    <property type="term" value="F:xenobiotic transmembrane transporter activity"/>
    <property type="evidence" value="ECO:0007669"/>
    <property type="project" value="InterPro"/>
</dbReference>
<name>A0A6L6PCB5_9BURK</name>
<feature type="transmembrane region" description="Helical" evidence="8">
    <location>
        <begin position="245"/>
        <end position="264"/>
    </location>
</feature>
<dbReference type="GO" id="GO:0005886">
    <property type="term" value="C:plasma membrane"/>
    <property type="evidence" value="ECO:0007669"/>
    <property type="project" value="UniProtKB-SubCell"/>
</dbReference>
<evidence type="ECO:0000256" key="7">
    <source>
        <dbReference type="ARBA" id="ARBA00023136"/>
    </source>
</evidence>
<feature type="transmembrane region" description="Helical" evidence="8">
    <location>
        <begin position="159"/>
        <end position="179"/>
    </location>
</feature>
<dbReference type="PANTHER" id="PTHR23502:SF132">
    <property type="entry name" value="POLYAMINE TRANSPORTER 2-RELATED"/>
    <property type="match status" value="1"/>
</dbReference>
<dbReference type="PROSITE" id="PS50850">
    <property type="entry name" value="MFS"/>
    <property type="match status" value="1"/>
</dbReference>
<feature type="transmembrane region" description="Helical" evidence="8">
    <location>
        <begin position="342"/>
        <end position="361"/>
    </location>
</feature>
<comment type="subcellular location">
    <subcellularLocation>
        <location evidence="8">Cell inner membrane</location>
        <topology evidence="8">Multi-pass membrane protein</topology>
    </subcellularLocation>
    <subcellularLocation>
        <location evidence="1">Cell membrane</location>
        <topology evidence="1">Multi-pass membrane protein</topology>
    </subcellularLocation>
</comment>
<accession>A0A6L6PCB5</accession>
<evidence type="ECO:0000256" key="2">
    <source>
        <dbReference type="ARBA" id="ARBA00006236"/>
    </source>
</evidence>
<evidence type="ECO:0000313" key="11">
    <source>
        <dbReference type="Proteomes" id="UP000475582"/>
    </source>
</evidence>
<dbReference type="OrthoDB" id="9814303at2"/>
<feature type="transmembrane region" description="Helical" evidence="8">
    <location>
        <begin position="129"/>
        <end position="153"/>
    </location>
</feature>
<feature type="domain" description="Major facilitator superfamily (MFS) profile" evidence="9">
    <location>
        <begin position="1"/>
        <end position="389"/>
    </location>
</feature>
<keyword evidence="5 8" id="KW-0812">Transmembrane</keyword>
<dbReference type="InterPro" id="IPR004812">
    <property type="entry name" value="Efflux_drug-R_Bcr/CmlA"/>
</dbReference>
<evidence type="ECO:0000259" key="9">
    <source>
        <dbReference type="PROSITE" id="PS50850"/>
    </source>
</evidence>
<feature type="transmembrane region" description="Helical" evidence="8">
    <location>
        <begin position="209"/>
        <end position="233"/>
    </location>
</feature>
<sequence length="394" mass="42243">MNILLTLLLAGLSMVGPLAIDTYLPSFPAITQAFDASPMLVQQTLSMFLFCFAFMMLFYGTLSDSFGRRPVIIVSLVLYIAASVVAALAQSIGVLLACRIVQGLAAGAGSVVGRAIVQDRFTGAEAQKILANIMMVFGLAPAIAPVLGGWLQVSFGWRSIFWFLSAFGILMLVAVQRALPESLAVKDRHPFHLGVIAKNYWKVLCHHHFLLLSVAVGMCFAGVALYIGSAAYFVMNILHLPETAFAWMFVPLISGMVIGSALSGKFAHKFSRKGQVWLGFAVMITAGVINVAYNAAFVAAVPWAVMPLFIYSFGLALAMTPLSLIALEYFPNNSGLAASMQSFIQMLLFALVSGLVAPLLFDSALNLAWGVLASLILSVIAWLLAQAGKPVIHD</sequence>
<feature type="transmembrane region" description="Helical" evidence="8">
    <location>
        <begin position="71"/>
        <end position="88"/>
    </location>
</feature>
<evidence type="ECO:0000256" key="5">
    <source>
        <dbReference type="ARBA" id="ARBA00022692"/>
    </source>
</evidence>
<dbReference type="Gene3D" id="1.20.1720.10">
    <property type="entry name" value="Multidrug resistance protein D"/>
    <property type="match status" value="1"/>
</dbReference>
<keyword evidence="8" id="KW-0997">Cell inner membrane</keyword>
<evidence type="ECO:0000256" key="4">
    <source>
        <dbReference type="ARBA" id="ARBA00022475"/>
    </source>
</evidence>
<comment type="similarity">
    <text evidence="2 8">Belongs to the major facilitator superfamily. Bcr/CmlA family.</text>
</comment>
<evidence type="ECO:0000256" key="6">
    <source>
        <dbReference type="ARBA" id="ARBA00022989"/>
    </source>
</evidence>
<protein>
    <recommendedName>
        <fullName evidence="8">Bcr/CflA family efflux transporter</fullName>
    </recommendedName>
</protein>
<dbReference type="Pfam" id="PF07690">
    <property type="entry name" value="MFS_1"/>
    <property type="match status" value="1"/>
</dbReference>
<comment type="caution">
    <text evidence="10">The sequence shown here is derived from an EMBL/GenBank/DDBJ whole genome shotgun (WGS) entry which is preliminary data.</text>
</comment>
<dbReference type="PANTHER" id="PTHR23502">
    <property type="entry name" value="MAJOR FACILITATOR SUPERFAMILY"/>
    <property type="match status" value="1"/>
</dbReference>
<feature type="transmembrane region" description="Helical" evidence="8">
    <location>
        <begin position="43"/>
        <end position="59"/>
    </location>
</feature>
<evidence type="ECO:0000256" key="1">
    <source>
        <dbReference type="ARBA" id="ARBA00004651"/>
    </source>
</evidence>
<feature type="transmembrane region" description="Helical" evidence="8">
    <location>
        <begin position="276"/>
        <end position="296"/>
    </location>
</feature>
<gene>
    <name evidence="10" type="ORF">GM676_03610</name>
</gene>
<reference evidence="10 11" key="1">
    <citation type="submission" date="2019-11" db="EMBL/GenBank/DDBJ databases">
        <title>Type strains purchased from KCTC, JCM and DSMZ.</title>
        <authorList>
            <person name="Lu H."/>
        </authorList>
    </citation>
    <scope>NUCLEOTIDE SEQUENCE [LARGE SCALE GENOMIC DNA]</scope>
    <source>
        <strain evidence="10 11">KCTC 22382</strain>
    </source>
</reference>
<keyword evidence="11" id="KW-1185">Reference proteome</keyword>
<feature type="transmembrane region" description="Helical" evidence="8">
    <location>
        <begin position="367"/>
        <end position="385"/>
    </location>
</feature>
<dbReference type="Proteomes" id="UP000475582">
    <property type="component" value="Unassembled WGS sequence"/>
</dbReference>
<dbReference type="NCBIfam" id="TIGR00710">
    <property type="entry name" value="efflux_Bcr_CflA"/>
    <property type="match status" value="1"/>
</dbReference>
<dbReference type="GO" id="GO:1990961">
    <property type="term" value="P:xenobiotic detoxification by transmembrane export across the plasma membrane"/>
    <property type="evidence" value="ECO:0007669"/>
    <property type="project" value="InterPro"/>
</dbReference>
<dbReference type="InterPro" id="IPR020846">
    <property type="entry name" value="MFS_dom"/>
</dbReference>
<evidence type="ECO:0000256" key="8">
    <source>
        <dbReference type="RuleBase" id="RU365088"/>
    </source>
</evidence>
<keyword evidence="6 8" id="KW-1133">Transmembrane helix</keyword>
<keyword evidence="3 8" id="KW-0813">Transport</keyword>
<proteinExistence type="inferred from homology"/>